<dbReference type="OrthoDB" id="1366578at2"/>
<reference evidence="2 3" key="1">
    <citation type="submission" date="2014-09" db="EMBL/GenBank/DDBJ databases">
        <title>Genome sequence of Flavobacterium aquidurense RC62.</title>
        <authorList>
            <person name="Kim J.F."/>
            <person name="Kwak M.-J."/>
        </authorList>
    </citation>
    <scope>NUCLEOTIDE SEQUENCE [LARGE SCALE GENOMIC DNA]</scope>
    <source>
        <strain evidence="2 3">RC62</strain>
    </source>
</reference>
<accession>A0A0Q1BFX7</accession>
<dbReference type="Proteomes" id="UP000050443">
    <property type="component" value="Unassembled WGS sequence"/>
</dbReference>
<feature type="region of interest" description="Disordered" evidence="1">
    <location>
        <begin position="1"/>
        <end position="21"/>
    </location>
</feature>
<dbReference type="EMBL" id="JRLF01000012">
    <property type="protein sequence ID" value="KQB39473.1"/>
    <property type="molecule type" value="Genomic_DNA"/>
</dbReference>
<evidence type="ECO:0000256" key="1">
    <source>
        <dbReference type="SAM" id="MobiDB-lite"/>
    </source>
</evidence>
<comment type="caution">
    <text evidence="2">The sequence shown here is derived from an EMBL/GenBank/DDBJ whole genome shotgun (WGS) entry which is preliminary data.</text>
</comment>
<dbReference type="AlphaFoldDB" id="A0A0Q1BFX7"/>
<gene>
    <name evidence="2" type="ORF">RC62_1154</name>
</gene>
<dbReference type="STRING" id="362413.RC62_1154"/>
<organism evidence="2 3">
    <name type="scientific">Flavobacterium aquidurense</name>
    <dbReference type="NCBI Taxonomy" id="362413"/>
    <lineage>
        <taxon>Bacteria</taxon>
        <taxon>Pseudomonadati</taxon>
        <taxon>Bacteroidota</taxon>
        <taxon>Flavobacteriia</taxon>
        <taxon>Flavobacteriales</taxon>
        <taxon>Flavobacteriaceae</taxon>
        <taxon>Flavobacterium</taxon>
    </lineage>
</organism>
<proteinExistence type="predicted"/>
<dbReference type="RefSeq" id="WP_055095953.1">
    <property type="nucleotide sequence ID" value="NZ_JRLF01000012.1"/>
</dbReference>
<name>A0A0Q1BFX7_9FLAO</name>
<evidence type="ECO:0000313" key="3">
    <source>
        <dbReference type="Proteomes" id="UP000050443"/>
    </source>
</evidence>
<feature type="compositionally biased region" description="Basic and acidic residues" evidence="1">
    <location>
        <begin position="1"/>
        <end position="10"/>
    </location>
</feature>
<protein>
    <submittedName>
        <fullName evidence="2">Uncharacterized protein</fullName>
    </submittedName>
</protein>
<dbReference type="PATRIC" id="fig|362413.3.peg.1129"/>
<evidence type="ECO:0000313" key="2">
    <source>
        <dbReference type="EMBL" id="KQB39473.1"/>
    </source>
</evidence>
<sequence length="64" mass="7166">MDYTPRDLGETPKTPDMSNFKNPLMQASEGSIFIESFNITPLNLSENGESLTEIIKKESRDSSI</sequence>